<evidence type="ECO:0000256" key="1">
    <source>
        <dbReference type="SAM" id="MobiDB-lite"/>
    </source>
</evidence>
<protein>
    <recommendedName>
        <fullName evidence="4">Nucleopolyhedrovirus P10 family protein</fullName>
    </recommendedName>
</protein>
<feature type="compositionally biased region" description="Low complexity" evidence="1">
    <location>
        <begin position="156"/>
        <end position="184"/>
    </location>
</feature>
<feature type="compositionally biased region" description="Low complexity" evidence="1">
    <location>
        <begin position="208"/>
        <end position="223"/>
    </location>
</feature>
<gene>
    <name evidence="2" type="ORF">SCWH03_15240</name>
</gene>
<organism evidence="2 3">
    <name type="scientific">Streptomyces pacificus</name>
    <dbReference type="NCBI Taxonomy" id="2705029"/>
    <lineage>
        <taxon>Bacteria</taxon>
        <taxon>Bacillati</taxon>
        <taxon>Actinomycetota</taxon>
        <taxon>Actinomycetes</taxon>
        <taxon>Kitasatosporales</taxon>
        <taxon>Streptomycetaceae</taxon>
        <taxon>Streptomyces</taxon>
    </lineage>
</organism>
<dbReference type="Proteomes" id="UP000484988">
    <property type="component" value="Unassembled WGS sequence"/>
</dbReference>
<sequence>MTAAEGWADAVRARLRPGRLLPLGAPEDGAWLTEQAAEKVLRRAAKRVPGVLPGLLRVGLADPGSAGTPTVPAPPAALPPGLLRIEAEFAAIGAVPLAEPAGLLREALFTAAEERLGLRISAVDLRITALLEVPPAPAGPQETEAAGAEAERTVSDGAQQAGAQKAGAEAAGTGTDRTEAAGARAADRAGEPGRPAGAEPKGGRGRGDTAAGACPGAGSAGRPGAVAAATAAAAAVPGVARLTGLLGAAVRADDSSVRVECATEPGHRPLEVARAVRAAVITVLPTPLPVAVLVTEVGLGD</sequence>
<evidence type="ECO:0000313" key="2">
    <source>
        <dbReference type="EMBL" id="GFH35309.1"/>
    </source>
</evidence>
<feature type="compositionally biased region" description="Low complexity" evidence="1">
    <location>
        <begin position="139"/>
        <end position="148"/>
    </location>
</feature>
<comment type="caution">
    <text evidence="2">The sequence shown here is derived from an EMBL/GenBank/DDBJ whole genome shotgun (WGS) entry which is preliminary data.</text>
</comment>
<feature type="region of interest" description="Disordered" evidence="1">
    <location>
        <begin position="135"/>
        <end position="223"/>
    </location>
</feature>
<dbReference type="EMBL" id="BLLG01000003">
    <property type="protein sequence ID" value="GFH35309.1"/>
    <property type="molecule type" value="Genomic_DNA"/>
</dbReference>
<evidence type="ECO:0000313" key="3">
    <source>
        <dbReference type="Proteomes" id="UP000484988"/>
    </source>
</evidence>
<reference evidence="2 3" key="1">
    <citation type="submission" date="2020-02" db="EMBL/GenBank/DDBJ databases">
        <title>Whole Genome Shotgun Sequence of Streptomyces sp. strain CWH03.</title>
        <authorList>
            <person name="Dohra H."/>
            <person name="Kodani S."/>
            <person name="Yamamura H."/>
        </authorList>
    </citation>
    <scope>NUCLEOTIDE SEQUENCE [LARGE SCALE GENOMIC DNA]</scope>
    <source>
        <strain evidence="2 3">CWH03</strain>
    </source>
</reference>
<keyword evidence="3" id="KW-1185">Reference proteome</keyword>
<proteinExistence type="predicted"/>
<accession>A0A6A0AQN2</accession>
<dbReference type="AlphaFoldDB" id="A0A6A0AQN2"/>
<evidence type="ECO:0008006" key="4">
    <source>
        <dbReference type="Google" id="ProtNLM"/>
    </source>
</evidence>
<name>A0A6A0AQN2_9ACTN</name>